<dbReference type="RefSeq" id="WP_245029635.1">
    <property type="nucleotide sequence ID" value="NZ_CP095075.1"/>
</dbReference>
<dbReference type="SUPFAM" id="SSF55729">
    <property type="entry name" value="Acyl-CoA N-acyltransferases (Nat)"/>
    <property type="match status" value="1"/>
</dbReference>
<proteinExistence type="predicted"/>
<dbReference type="InterPro" id="IPR000182">
    <property type="entry name" value="GNAT_dom"/>
</dbReference>
<reference evidence="2" key="1">
    <citation type="submission" date="2022-04" db="EMBL/GenBank/DDBJ databases">
        <title>Halobacillus sp. isolated from saltern.</title>
        <authorList>
            <person name="Won M."/>
            <person name="Lee C.-M."/>
            <person name="Woen H.-Y."/>
            <person name="Kwon S.-W."/>
        </authorList>
    </citation>
    <scope>NUCLEOTIDE SEQUENCE</scope>
    <source>
        <strain evidence="2">SSHM10-5</strain>
    </source>
</reference>
<accession>A0ABY4H7Q5</accession>
<gene>
    <name evidence="2" type="ORF">MUO15_12575</name>
</gene>
<organism evidence="2 3">
    <name type="scientific">Halobacillus amylolyticus</name>
    <dbReference type="NCBI Taxonomy" id="2932259"/>
    <lineage>
        <taxon>Bacteria</taxon>
        <taxon>Bacillati</taxon>
        <taxon>Bacillota</taxon>
        <taxon>Bacilli</taxon>
        <taxon>Bacillales</taxon>
        <taxon>Bacillaceae</taxon>
        <taxon>Halobacillus</taxon>
    </lineage>
</organism>
<evidence type="ECO:0000259" key="1">
    <source>
        <dbReference type="Pfam" id="PF00583"/>
    </source>
</evidence>
<name>A0ABY4H7Q5_9BACI</name>
<dbReference type="InterPro" id="IPR016181">
    <property type="entry name" value="Acyl_CoA_acyltransferase"/>
</dbReference>
<sequence>MGKGVGGLLLKKLIQISEQEGYWTLTAGILVENRKSIALHNTGARYS</sequence>
<dbReference type="EMBL" id="CP095075">
    <property type="protein sequence ID" value="UOR10512.1"/>
    <property type="molecule type" value="Genomic_DNA"/>
</dbReference>
<dbReference type="Pfam" id="PF00583">
    <property type="entry name" value="Acetyltransf_1"/>
    <property type="match status" value="1"/>
</dbReference>
<evidence type="ECO:0000313" key="2">
    <source>
        <dbReference type="EMBL" id="UOR10512.1"/>
    </source>
</evidence>
<keyword evidence="3" id="KW-1185">Reference proteome</keyword>
<dbReference type="Gene3D" id="3.40.630.30">
    <property type="match status" value="1"/>
</dbReference>
<protein>
    <recommendedName>
        <fullName evidence="1">N-acetyltransferase domain-containing protein</fullName>
    </recommendedName>
</protein>
<dbReference type="Proteomes" id="UP000830326">
    <property type="component" value="Chromosome"/>
</dbReference>
<feature type="domain" description="N-acetyltransferase" evidence="1">
    <location>
        <begin position="2"/>
        <end position="40"/>
    </location>
</feature>
<evidence type="ECO:0000313" key="3">
    <source>
        <dbReference type="Proteomes" id="UP000830326"/>
    </source>
</evidence>